<dbReference type="PANTHER" id="PTHR33908">
    <property type="entry name" value="MANNOSYLTRANSFERASE YKCB-RELATED"/>
    <property type="match status" value="1"/>
</dbReference>
<proteinExistence type="predicted"/>
<feature type="transmembrane region" description="Helical" evidence="8">
    <location>
        <begin position="255"/>
        <end position="272"/>
    </location>
</feature>
<keyword evidence="2" id="KW-1003">Cell membrane</keyword>
<keyword evidence="11" id="KW-1185">Reference proteome</keyword>
<reference evidence="10" key="1">
    <citation type="submission" date="2020-02" db="EMBL/GenBank/DDBJ databases">
        <title>Flavobacterium sp. genome.</title>
        <authorList>
            <person name="Jung H.S."/>
            <person name="Baek J.H."/>
            <person name="Jeon C.O."/>
        </authorList>
    </citation>
    <scope>NUCLEOTIDE SEQUENCE</scope>
    <source>
        <strain evidence="10">SE-s28</strain>
    </source>
</reference>
<feature type="domain" description="Glycosyltransferase RgtA/B/C/D-like" evidence="9">
    <location>
        <begin position="65"/>
        <end position="221"/>
    </location>
</feature>
<evidence type="ECO:0000256" key="1">
    <source>
        <dbReference type="ARBA" id="ARBA00004651"/>
    </source>
</evidence>
<keyword evidence="6 8" id="KW-1133">Transmembrane helix</keyword>
<feature type="transmembrane region" description="Helical" evidence="8">
    <location>
        <begin position="83"/>
        <end position="101"/>
    </location>
</feature>
<keyword evidence="7 8" id="KW-0472">Membrane</keyword>
<dbReference type="RefSeq" id="WP_169526982.1">
    <property type="nucleotide sequence ID" value="NZ_JAAMPU010000103.1"/>
</dbReference>
<organism evidence="10 11">
    <name type="scientific">Flavobacterium silvaticum</name>
    <dbReference type="NCBI Taxonomy" id="1852020"/>
    <lineage>
        <taxon>Bacteria</taxon>
        <taxon>Pseudomonadati</taxon>
        <taxon>Bacteroidota</taxon>
        <taxon>Flavobacteriia</taxon>
        <taxon>Flavobacteriales</taxon>
        <taxon>Flavobacteriaceae</taxon>
        <taxon>Flavobacterium</taxon>
    </lineage>
</organism>
<feature type="transmembrane region" description="Helical" evidence="8">
    <location>
        <begin position="161"/>
        <end position="192"/>
    </location>
</feature>
<dbReference type="GO" id="GO:0009103">
    <property type="term" value="P:lipopolysaccharide biosynthetic process"/>
    <property type="evidence" value="ECO:0007669"/>
    <property type="project" value="UniProtKB-ARBA"/>
</dbReference>
<dbReference type="Pfam" id="PF13231">
    <property type="entry name" value="PMT_2"/>
    <property type="match status" value="1"/>
</dbReference>
<keyword evidence="4" id="KW-0808">Transferase</keyword>
<evidence type="ECO:0000256" key="6">
    <source>
        <dbReference type="ARBA" id="ARBA00022989"/>
    </source>
</evidence>
<dbReference type="GO" id="GO:0005886">
    <property type="term" value="C:plasma membrane"/>
    <property type="evidence" value="ECO:0007669"/>
    <property type="project" value="UniProtKB-SubCell"/>
</dbReference>
<name>A0A972JI76_9FLAO</name>
<feature type="transmembrane region" description="Helical" evidence="8">
    <location>
        <begin position="138"/>
        <end position="155"/>
    </location>
</feature>
<evidence type="ECO:0000259" key="9">
    <source>
        <dbReference type="Pfam" id="PF13231"/>
    </source>
</evidence>
<feature type="transmembrane region" description="Helical" evidence="8">
    <location>
        <begin position="333"/>
        <end position="351"/>
    </location>
</feature>
<gene>
    <name evidence="10" type="ORF">G6047_07630</name>
</gene>
<sequence>MILSGPSLLNKAVSRLSENTILFGFVVFKFLFQYRLSNPVYELHRDEFLHLDQGNHLTWGYISIPPATAFQSRIIYLLGNSEFWVRFFPALWGALTVVIVWKTVKILGGNLYAMLLASTCVTLSVLLRVNGLFQPNSLEILCWTTLYFGLIAYVKSERQKWLFFCAVVFAIGFLNKYTILLPAAGLGIGMLLTSQRKIFLQKEIWLTALLAFVLILPNLFWQYQNNFPVIWHMKELSRTQLENVSRLGFLKAQPLFFPGGIIVLICALVSFWKFRPFRLYRFLFWAFVICIGLFVLMKAKGYYAIGLYPILLAFGSVYISGWKKSTTVNVVRFGLMSLPLFLFIPLYNVAFPNRNPEYIKANPETYKKLGLLKWEDGKDHALPQDFADMLGWKELAAKVDSTYQHMPEPGNTLVLCDNYGQAGAINHYGKSGLKAVTFNADYINWFELGKPYVNLIRVKEAESSDTELKQTAPYFRFSKIDGKIENQNAREYGTTIFEFSEAKVDIRKRIKDEIDLSKKALQ</sequence>
<dbReference type="EMBL" id="JAAMPU010000103">
    <property type="protein sequence ID" value="NMH27898.1"/>
    <property type="molecule type" value="Genomic_DNA"/>
</dbReference>
<dbReference type="InterPro" id="IPR050297">
    <property type="entry name" value="LipidA_mod_glycosyltrf_83"/>
</dbReference>
<dbReference type="Proteomes" id="UP000712080">
    <property type="component" value="Unassembled WGS sequence"/>
</dbReference>
<feature type="transmembrane region" description="Helical" evidence="8">
    <location>
        <begin position="107"/>
        <end position="126"/>
    </location>
</feature>
<feature type="transmembrane region" description="Helical" evidence="8">
    <location>
        <begin position="279"/>
        <end position="296"/>
    </location>
</feature>
<keyword evidence="3" id="KW-0328">Glycosyltransferase</keyword>
<dbReference type="AlphaFoldDB" id="A0A972JI76"/>
<dbReference type="InterPro" id="IPR038731">
    <property type="entry name" value="RgtA/B/C-like"/>
</dbReference>
<dbReference type="GO" id="GO:0016763">
    <property type="term" value="F:pentosyltransferase activity"/>
    <property type="evidence" value="ECO:0007669"/>
    <property type="project" value="TreeGrafter"/>
</dbReference>
<evidence type="ECO:0000256" key="2">
    <source>
        <dbReference type="ARBA" id="ARBA00022475"/>
    </source>
</evidence>
<comment type="caution">
    <text evidence="10">The sequence shown here is derived from an EMBL/GenBank/DDBJ whole genome shotgun (WGS) entry which is preliminary data.</text>
</comment>
<protein>
    <submittedName>
        <fullName evidence="10">Glycosyltransferase family 39 protein</fullName>
    </submittedName>
</protein>
<evidence type="ECO:0000256" key="5">
    <source>
        <dbReference type="ARBA" id="ARBA00022692"/>
    </source>
</evidence>
<keyword evidence="5 8" id="KW-0812">Transmembrane</keyword>
<feature type="transmembrane region" description="Helical" evidence="8">
    <location>
        <begin position="302"/>
        <end position="321"/>
    </location>
</feature>
<evidence type="ECO:0000256" key="7">
    <source>
        <dbReference type="ARBA" id="ARBA00023136"/>
    </source>
</evidence>
<evidence type="ECO:0000256" key="4">
    <source>
        <dbReference type="ARBA" id="ARBA00022679"/>
    </source>
</evidence>
<feature type="transmembrane region" description="Helical" evidence="8">
    <location>
        <begin position="20"/>
        <end position="36"/>
    </location>
</feature>
<evidence type="ECO:0000313" key="11">
    <source>
        <dbReference type="Proteomes" id="UP000712080"/>
    </source>
</evidence>
<feature type="transmembrane region" description="Helical" evidence="8">
    <location>
        <begin position="204"/>
        <end position="223"/>
    </location>
</feature>
<evidence type="ECO:0000256" key="8">
    <source>
        <dbReference type="SAM" id="Phobius"/>
    </source>
</evidence>
<dbReference type="PANTHER" id="PTHR33908:SF11">
    <property type="entry name" value="MEMBRANE PROTEIN"/>
    <property type="match status" value="1"/>
</dbReference>
<evidence type="ECO:0000256" key="3">
    <source>
        <dbReference type="ARBA" id="ARBA00022676"/>
    </source>
</evidence>
<comment type="subcellular location">
    <subcellularLocation>
        <location evidence="1">Cell membrane</location>
        <topology evidence="1">Multi-pass membrane protein</topology>
    </subcellularLocation>
</comment>
<evidence type="ECO:0000313" key="10">
    <source>
        <dbReference type="EMBL" id="NMH27898.1"/>
    </source>
</evidence>
<accession>A0A972JI76</accession>